<keyword evidence="2" id="KW-1185">Reference proteome</keyword>
<sequence>MSMKTLLANVPKCIATFMVNNYCLLTITTTTTTTTTVLMAWDTPTRVRYKTKVQDGYSEHQAARLLGVPNSTARGWLQKGDRVQKPPGRPAKLPDSTVLAIIQWFTGHYDRRILSPKQIKKEFNLNVSRNTILKALAHFGYYYHVPDYVSDYLEQEVNGKGLIAFNLPFILAISLLWHELLLGTTTNQSFILFHMKEKAKDSHSRSMQSKSFKGH</sequence>
<protein>
    <recommendedName>
        <fullName evidence="3">Transposase Tc1-like domain-containing protein</fullName>
    </recommendedName>
</protein>
<reference evidence="1 2" key="1">
    <citation type="submission" date="2018-05" db="EMBL/GenBank/DDBJ databases">
        <title>Draft genome sequence of Scytalidium lignicola DSM 105466, a ubiquitous saprotrophic fungus.</title>
        <authorList>
            <person name="Buettner E."/>
            <person name="Gebauer A.M."/>
            <person name="Hofrichter M."/>
            <person name="Liers C."/>
            <person name="Kellner H."/>
        </authorList>
    </citation>
    <scope>NUCLEOTIDE SEQUENCE [LARGE SCALE GENOMIC DNA]</scope>
    <source>
        <strain evidence="1 2">DSM 105466</strain>
    </source>
</reference>
<organism evidence="1 2">
    <name type="scientific">Scytalidium lignicola</name>
    <name type="common">Hyphomycete</name>
    <dbReference type="NCBI Taxonomy" id="5539"/>
    <lineage>
        <taxon>Eukaryota</taxon>
        <taxon>Fungi</taxon>
        <taxon>Dikarya</taxon>
        <taxon>Ascomycota</taxon>
        <taxon>Pezizomycotina</taxon>
        <taxon>Leotiomycetes</taxon>
        <taxon>Leotiomycetes incertae sedis</taxon>
        <taxon>Scytalidium</taxon>
    </lineage>
</organism>
<dbReference type="SUPFAM" id="SSF46689">
    <property type="entry name" value="Homeodomain-like"/>
    <property type="match status" value="1"/>
</dbReference>
<dbReference type="OrthoDB" id="3541716at2759"/>
<evidence type="ECO:0008006" key="3">
    <source>
        <dbReference type="Google" id="ProtNLM"/>
    </source>
</evidence>
<name>A0A3E2HHY3_SCYLI</name>
<feature type="non-terminal residue" evidence="1">
    <location>
        <position position="1"/>
    </location>
</feature>
<dbReference type="InterPro" id="IPR036388">
    <property type="entry name" value="WH-like_DNA-bd_sf"/>
</dbReference>
<evidence type="ECO:0000313" key="1">
    <source>
        <dbReference type="EMBL" id="RFU33038.1"/>
    </source>
</evidence>
<gene>
    <name evidence="1" type="ORF">B7463_g3297</name>
</gene>
<dbReference type="Proteomes" id="UP000258309">
    <property type="component" value="Unassembled WGS sequence"/>
</dbReference>
<accession>A0A3E2HHY3</accession>
<proteinExistence type="predicted"/>
<dbReference type="STRING" id="5539.A0A3E2HHY3"/>
<dbReference type="InterPro" id="IPR009057">
    <property type="entry name" value="Homeodomain-like_sf"/>
</dbReference>
<feature type="non-terminal residue" evidence="1">
    <location>
        <position position="215"/>
    </location>
</feature>
<evidence type="ECO:0000313" key="2">
    <source>
        <dbReference type="Proteomes" id="UP000258309"/>
    </source>
</evidence>
<comment type="caution">
    <text evidence="1">The sequence shown here is derived from an EMBL/GenBank/DDBJ whole genome shotgun (WGS) entry which is preliminary data.</text>
</comment>
<dbReference type="EMBL" id="NCSJ02000042">
    <property type="protein sequence ID" value="RFU33038.1"/>
    <property type="molecule type" value="Genomic_DNA"/>
</dbReference>
<dbReference type="AlphaFoldDB" id="A0A3E2HHY3"/>
<dbReference type="Gene3D" id="1.10.10.10">
    <property type="entry name" value="Winged helix-like DNA-binding domain superfamily/Winged helix DNA-binding domain"/>
    <property type="match status" value="1"/>
</dbReference>